<evidence type="ECO:0000256" key="1">
    <source>
        <dbReference type="SAM" id="MobiDB-lite"/>
    </source>
</evidence>
<dbReference type="SUPFAM" id="SSF53098">
    <property type="entry name" value="Ribonuclease H-like"/>
    <property type="match status" value="1"/>
</dbReference>
<dbReference type="GO" id="GO:0008270">
    <property type="term" value="F:zinc ion binding"/>
    <property type="evidence" value="ECO:0007669"/>
    <property type="project" value="UniProtKB-KW"/>
</dbReference>
<dbReference type="PANTHER" id="PTHR46481">
    <property type="entry name" value="ZINC FINGER BED DOMAIN-CONTAINING PROTEIN 4"/>
    <property type="match status" value="1"/>
</dbReference>
<evidence type="ECO:0000313" key="2">
    <source>
        <dbReference type="Proteomes" id="UP000189701"/>
    </source>
</evidence>
<organism evidence="2 3">
    <name type="scientific">Nicotiana sylvestris</name>
    <name type="common">Wood tobacco</name>
    <name type="synonym">South American tobacco</name>
    <dbReference type="NCBI Taxonomy" id="4096"/>
    <lineage>
        <taxon>Eukaryota</taxon>
        <taxon>Viridiplantae</taxon>
        <taxon>Streptophyta</taxon>
        <taxon>Embryophyta</taxon>
        <taxon>Tracheophyta</taxon>
        <taxon>Spermatophyta</taxon>
        <taxon>Magnoliopsida</taxon>
        <taxon>eudicotyledons</taxon>
        <taxon>Gunneridae</taxon>
        <taxon>Pentapetalae</taxon>
        <taxon>asterids</taxon>
        <taxon>lamiids</taxon>
        <taxon>Solanales</taxon>
        <taxon>Solanaceae</taxon>
        <taxon>Nicotianoideae</taxon>
        <taxon>Nicotianeae</taxon>
        <taxon>Nicotiana</taxon>
    </lineage>
</organism>
<feature type="region of interest" description="Disordered" evidence="1">
    <location>
        <begin position="1"/>
        <end position="21"/>
    </location>
</feature>
<sequence length="228" mass="26319">MLKCPNRPRDAQNEGDTGGGYFDQDVSRKKLAHAIILHEYSLSIVDHVGFRNFVASLQPMFKMVSRNTIKNDIIKIFDNLKSQTSMLLEKVTSRIAITTDMWTSNSNKKGFMTITGHFTDDSWRLQSILRFAYVPAPHDKDALCGALVNSGKIDRFEEATRLVHCSCYKKLEYDCPTRWNSTYLMLRTTIKYKEVFNKLSLTDTNYKSYPTEEQWSNAEDVSDKLKLF</sequence>
<dbReference type="RefSeq" id="XP_009779676.1">
    <property type="nucleotide sequence ID" value="XM_009781374.1"/>
</dbReference>
<dbReference type="Proteomes" id="UP000189701">
    <property type="component" value="Unplaced"/>
</dbReference>
<dbReference type="GeneID" id="104228831"/>
<dbReference type="KEGG" id="nsy:104228831"/>
<keyword evidence="2" id="KW-1185">Reference proteome</keyword>
<proteinExistence type="predicted"/>
<dbReference type="InterPro" id="IPR012337">
    <property type="entry name" value="RNaseH-like_sf"/>
</dbReference>
<dbReference type="AlphaFoldDB" id="A0A1U7WQV1"/>
<reference evidence="2" key="1">
    <citation type="journal article" date="2013" name="Genome Biol.">
        <title>Reference genomes and transcriptomes of Nicotiana sylvestris and Nicotiana tomentosiformis.</title>
        <authorList>
            <person name="Sierro N."/>
            <person name="Battey J.N."/>
            <person name="Ouadi S."/>
            <person name="Bovet L."/>
            <person name="Goepfert S."/>
            <person name="Bakaher N."/>
            <person name="Peitsch M.C."/>
            <person name="Ivanov N.V."/>
        </authorList>
    </citation>
    <scope>NUCLEOTIDE SEQUENCE [LARGE SCALE GENOMIC DNA]</scope>
</reference>
<dbReference type="STRING" id="4096.A0A1U7WQV1"/>
<reference evidence="3" key="2">
    <citation type="submission" date="2025-08" db="UniProtKB">
        <authorList>
            <consortium name="RefSeq"/>
        </authorList>
    </citation>
    <scope>IDENTIFICATION</scope>
    <source>
        <tissue evidence="3">Leaf</tissue>
    </source>
</reference>
<dbReference type="eggNOG" id="KOG1121">
    <property type="taxonomic scope" value="Eukaryota"/>
</dbReference>
<evidence type="ECO:0000313" key="3">
    <source>
        <dbReference type="RefSeq" id="XP_009779676.1"/>
    </source>
</evidence>
<name>A0A1U7WQV1_NICSY</name>
<accession>A0A1U7WQV1</accession>
<dbReference type="PANTHER" id="PTHR46481:SF11">
    <property type="entry name" value="ZINC FINGER BED DOMAIN-CONTAINING PROTEIN RICESLEEPER 2-LIKE"/>
    <property type="match status" value="1"/>
</dbReference>
<protein>
    <submittedName>
        <fullName evidence="3">Zinc finger BED domain-containing protein RICESLEEPER 2-like</fullName>
    </submittedName>
</protein>
<dbReference type="InterPro" id="IPR052035">
    <property type="entry name" value="ZnF_BED_domain_contain"/>
</dbReference>
<gene>
    <name evidence="3" type="primary">LOC104228831</name>
</gene>
<dbReference type="OrthoDB" id="1305795at2759"/>
<dbReference type="GO" id="GO:0005634">
    <property type="term" value="C:nucleus"/>
    <property type="evidence" value="ECO:0007669"/>
    <property type="project" value="UniProtKB-SubCell"/>
</dbReference>